<comment type="subcellular location">
    <subcellularLocation>
        <location evidence="1">Nucleus</location>
    </subcellularLocation>
</comment>
<dbReference type="SUPFAM" id="SSF47113">
    <property type="entry name" value="Histone-fold"/>
    <property type="match status" value="1"/>
</dbReference>
<evidence type="ECO:0000313" key="8">
    <source>
        <dbReference type="EMBL" id="KAK4093767.1"/>
    </source>
</evidence>
<evidence type="ECO:0000259" key="7">
    <source>
        <dbReference type="Pfam" id="PF04719"/>
    </source>
</evidence>
<evidence type="ECO:0000313" key="9">
    <source>
        <dbReference type="EMBL" id="PWI66947.1"/>
    </source>
</evidence>
<reference evidence="8 11" key="4">
    <citation type="journal article" date="2024" name="Microbiol. Resour. Announc.">
        <title>Genome annotations for the ascomycete fungi Trichoderma harzianum, Trichoderma aggressivum, and Purpureocillium lilacinum.</title>
        <authorList>
            <person name="Beijen E.P.W."/>
            <person name="Ohm R.A."/>
        </authorList>
    </citation>
    <scope>NUCLEOTIDE SEQUENCE [LARGE SCALE GENOMIC DNA]</scope>
    <source>
        <strain evidence="8 11">CBS 150709</strain>
    </source>
</reference>
<feature type="region of interest" description="Disordered" evidence="6">
    <location>
        <begin position="1"/>
        <end position="240"/>
    </location>
</feature>
<accession>A0A2U3DXI0</accession>
<dbReference type="InterPro" id="IPR006809">
    <property type="entry name" value="TAFII28_dom"/>
</dbReference>
<evidence type="ECO:0000256" key="4">
    <source>
        <dbReference type="ARBA" id="ARBA00023163"/>
    </source>
</evidence>
<proteinExistence type="inferred from homology"/>
<dbReference type="GO" id="GO:0005669">
    <property type="term" value="C:transcription factor TFIID complex"/>
    <property type="evidence" value="ECO:0007669"/>
    <property type="project" value="InterPro"/>
</dbReference>
<evidence type="ECO:0000256" key="5">
    <source>
        <dbReference type="ARBA" id="ARBA00023242"/>
    </source>
</evidence>
<dbReference type="GO" id="GO:0051123">
    <property type="term" value="P:RNA polymerase II preinitiation complex assembly"/>
    <property type="evidence" value="ECO:0007669"/>
    <property type="project" value="InterPro"/>
</dbReference>
<feature type="compositionally biased region" description="Basic and acidic residues" evidence="6">
    <location>
        <begin position="344"/>
        <end position="366"/>
    </location>
</feature>
<reference evidence="9 10" key="2">
    <citation type="journal article" date="2016" name="Front. Microbiol.">
        <title>Genome and transcriptome sequences reveal the specific parasitism of the nematophagous Purpureocillium lilacinum 36-1.</title>
        <authorList>
            <person name="Xie J."/>
            <person name="Li S."/>
            <person name="Mo C."/>
            <person name="Xiao X."/>
            <person name="Peng D."/>
            <person name="Wang G."/>
            <person name="Xiao Y."/>
        </authorList>
    </citation>
    <scope>NUCLEOTIDE SEQUENCE [LARGE SCALE GENOMIC DNA]</scope>
    <source>
        <strain evidence="9 10">36-1</strain>
    </source>
</reference>
<dbReference type="Gene3D" id="1.10.20.10">
    <property type="entry name" value="Histone, subunit A"/>
    <property type="match status" value="1"/>
</dbReference>
<dbReference type="EMBL" id="JAWRVI010000005">
    <property type="protein sequence ID" value="KAK4093767.1"/>
    <property type="molecule type" value="Genomic_DNA"/>
</dbReference>
<keyword evidence="5" id="KW-0539">Nucleus</keyword>
<evidence type="ECO:0000313" key="11">
    <source>
        <dbReference type="Proteomes" id="UP001287286"/>
    </source>
</evidence>
<feature type="domain" description="TAFII28-like protein" evidence="7">
    <location>
        <begin position="249"/>
        <end position="361"/>
    </location>
</feature>
<keyword evidence="4" id="KW-0804">Transcription</keyword>
<dbReference type="CDD" id="cd08048">
    <property type="entry name" value="HFD_TAF11"/>
    <property type="match status" value="1"/>
</dbReference>
<feature type="compositionally biased region" description="Basic residues" evidence="6">
    <location>
        <begin position="171"/>
        <end position="181"/>
    </location>
</feature>
<feature type="region of interest" description="Disordered" evidence="6">
    <location>
        <begin position="320"/>
        <end position="398"/>
    </location>
</feature>
<dbReference type="AlphaFoldDB" id="A0A2U3DXI0"/>
<keyword evidence="11" id="KW-1185">Reference proteome</keyword>
<feature type="compositionally biased region" description="Pro residues" evidence="6">
    <location>
        <begin position="26"/>
        <end position="42"/>
    </location>
</feature>
<keyword evidence="3" id="KW-0805">Transcription regulation</keyword>
<name>A0A2U3DXI0_PURLI</name>
<evidence type="ECO:0000256" key="1">
    <source>
        <dbReference type="ARBA" id="ARBA00004123"/>
    </source>
</evidence>
<evidence type="ECO:0000256" key="2">
    <source>
        <dbReference type="ARBA" id="ARBA00009788"/>
    </source>
</evidence>
<dbReference type="Pfam" id="PF04719">
    <property type="entry name" value="TAFII28"/>
    <property type="match status" value="1"/>
</dbReference>
<dbReference type="EMBL" id="LCWV01000021">
    <property type="protein sequence ID" value="PWI66947.1"/>
    <property type="molecule type" value="Genomic_DNA"/>
</dbReference>
<feature type="compositionally biased region" description="Polar residues" evidence="6">
    <location>
        <begin position="120"/>
        <end position="136"/>
    </location>
</feature>
<comment type="caution">
    <text evidence="9">The sequence shown here is derived from an EMBL/GenBank/DDBJ whole genome shotgun (WGS) entry which is preliminary data.</text>
</comment>
<reference evidence="9" key="1">
    <citation type="submission" date="2015-05" db="EMBL/GenBank/DDBJ databases">
        <authorList>
            <person name="Wang D.B."/>
            <person name="Wang M."/>
        </authorList>
    </citation>
    <scope>NUCLEOTIDE SEQUENCE</scope>
    <source>
        <strain evidence="9">36-1</strain>
    </source>
</reference>
<evidence type="ECO:0000313" key="10">
    <source>
        <dbReference type="Proteomes" id="UP000245956"/>
    </source>
</evidence>
<dbReference type="PANTHER" id="PTHR13218">
    <property type="entry name" value="TRANSCRIPTION INITIATION FACTOR TFIID SUBUNIT 11-RELATED"/>
    <property type="match status" value="1"/>
</dbReference>
<dbReference type="GO" id="GO:0046982">
    <property type="term" value="F:protein heterodimerization activity"/>
    <property type="evidence" value="ECO:0007669"/>
    <property type="project" value="InterPro"/>
</dbReference>
<dbReference type="Proteomes" id="UP001287286">
    <property type="component" value="Unassembled WGS sequence"/>
</dbReference>
<sequence>MYRKYFGVQRQANLPSTTSIEHPSKAPLPPPSTRPGTAPSPPTEGASHAPSASFKRTNASSPTRTSRTTHLTSRVMASPPYASSPLAMSPPNPSPAQLPNKKRSSTLDVNAPPVKRRKPSNLSQSGPVHPLRQTSFPPEGGRSPYARSPSVDATSIVSGSAASGVTASGAPKKKRGRKAKNPRPGDESAEQTPSLVGGKAPTTVSGQGGGDKDAGADDDDDDENQEMALEEGVARTQEQKQEEIRLRAMLVEAFDSEQYNRYELWRAAKLSDAVVKRVVNATVSQSVPQMVSTAVKAVAKLFAGEIIESARNVQAEWITAGEKQSDLPTPPPSAKDAASEEEPDLKRGPLRPDHLREAWRRYRSGGESRGVGMQQLWHAQQGDGVERFSTRTGKRLFK</sequence>
<evidence type="ECO:0000256" key="6">
    <source>
        <dbReference type="SAM" id="MobiDB-lite"/>
    </source>
</evidence>
<feature type="compositionally biased region" description="Polar residues" evidence="6">
    <location>
        <begin position="10"/>
        <end position="21"/>
    </location>
</feature>
<dbReference type="PANTHER" id="PTHR13218:SF8">
    <property type="entry name" value="TRANSCRIPTION INITIATION FACTOR TFIID SUBUNIT 11"/>
    <property type="match status" value="1"/>
</dbReference>
<evidence type="ECO:0000256" key="3">
    <source>
        <dbReference type="ARBA" id="ARBA00023015"/>
    </source>
</evidence>
<gene>
    <name evidence="9" type="ORF">PCL_04453</name>
    <name evidence="8" type="ORF">Purlil1_2101</name>
</gene>
<organism evidence="9 10">
    <name type="scientific">Purpureocillium lilacinum</name>
    <name type="common">Paecilomyces lilacinus</name>
    <dbReference type="NCBI Taxonomy" id="33203"/>
    <lineage>
        <taxon>Eukaryota</taxon>
        <taxon>Fungi</taxon>
        <taxon>Dikarya</taxon>
        <taxon>Ascomycota</taxon>
        <taxon>Pezizomycotina</taxon>
        <taxon>Sordariomycetes</taxon>
        <taxon>Hypocreomycetidae</taxon>
        <taxon>Hypocreales</taxon>
        <taxon>Ophiocordycipitaceae</taxon>
        <taxon>Purpureocillium</taxon>
    </lineage>
</organism>
<feature type="compositionally biased region" description="Low complexity" evidence="6">
    <location>
        <begin position="153"/>
        <end position="170"/>
    </location>
</feature>
<feature type="compositionally biased region" description="Acidic residues" evidence="6">
    <location>
        <begin position="216"/>
        <end position="229"/>
    </location>
</feature>
<protein>
    <recommendedName>
        <fullName evidence="7">TAFII28-like protein domain-containing protein</fullName>
    </recommendedName>
</protein>
<dbReference type="InterPro" id="IPR045127">
    <property type="entry name" value="TAF11-like"/>
</dbReference>
<comment type="similarity">
    <text evidence="2">Belongs to the TAF11 family.</text>
</comment>
<reference evidence="8" key="3">
    <citation type="submission" date="2023-11" db="EMBL/GenBank/DDBJ databases">
        <authorList>
            <person name="Beijen E."/>
            <person name="Ohm R.A."/>
        </authorList>
    </citation>
    <scope>NUCLEOTIDE SEQUENCE</scope>
    <source>
        <strain evidence="8">CBS 150709</strain>
    </source>
</reference>
<feature type="compositionally biased region" description="Low complexity" evidence="6">
    <location>
        <begin position="56"/>
        <end position="74"/>
    </location>
</feature>
<dbReference type="Proteomes" id="UP000245956">
    <property type="component" value="Unassembled WGS sequence"/>
</dbReference>
<dbReference type="GO" id="GO:0016251">
    <property type="term" value="F:RNA polymerase II general transcription initiation factor activity"/>
    <property type="evidence" value="ECO:0007669"/>
    <property type="project" value="TreeGrafter"/>
</dbReference>
<dbReference type="InterPro" id="IPR009072">
    <property type="entry name" value="Histone-fold"/>
</dbReference>